<reference evidence="3" key="1">
    <citation type="submission" date="2023-04" db="EMBL/GenBank/DDBJ databases">
        <title>Black Yeasts Isolated from many extreme environments.</title>
        <authorList>
            <person name="Coleine C."/>
            <person name="Stajich J.E."/>
            <person name="Selbmann L."/>
        </authorList>
    </citation>
    <scope>NUCLEOTIDE SEQUENCE</scope>
    <source>
        <strain evidence="3">CCFEE 5312</strain>
    </source>
</reference>
<organism evidence="3 4">
    <name type="scientific">Extremus antarcticus</name>
    <dbReference type="NCBI Taxonomy" id="702011"/>
    <lineage>
        <taxon>Eukaryota</taxon>
        <taxon>Fungi</taxon>
        <taxon>Dikarya</taxon>
        <taxon>Ascomycota</taxon>
        <taxon>Pezizomycotina</taxon>
        <taxon>Dothideomycetes</taxon>
        <taxon>Dothideomycetidae</taxon>
        <taxon>Mycosphaerellales</taxon>
        <taxon>Extremaceae</taxon>
        <taxon>Extremus</taxon>
    </lineage>
</organism>
<dbReference type="InterPro" id="IPR000719">
    <property type="entry name" value="Prot_kinase_dom"/>
</dbReference>
<feature type="compositionally biased region" description="Basic residues" evidence="1">
    <location>
        <begin position="45"/>
        <end position="57"/>
    </location>
</feature>
<dbReference type="GO" id="GO:0004672">
    <property type="term" value="F:protein kinase activity"/>
    <property type="evidence" value="ECO:0007669"/>
    <property type="project" value="InterPro"/>
</dbReference>
<feature type="compositionally biased region" description="Polar residues" evidence="1">
    <location>
        <begin position="418"/>
        <end position="435"/>
    </location>
</feature>
<dbReference type="Pfam" id="PF07714">
    <property type="entry name" value="PK_Tyr_Ser-Thr"/>
    <property type="match status" value="1"/>
</dbReference>
<dbReference type="GO" id="GO:0005524">
    <property type="term" value="F:ATP binding"/>
    <property type="evidence" value="ECO:0007669"/>
    <property type="project" value="InterPro"/>
</dbReference>
<evidence type="ECO:0000313" key="4">
    <source>
        <dbReference type="Proteomes" id="UP001271007"/>
    </source>
</evidence>
<dbReference type="PROSITE" id="PS50011">
    <property type="entry name" value="PROTEIN_KINASE_DOM"/>
    <property type="match status" value="1"/>
</dbReference>
<dbReference type="InterPro" id="IPR011009">
    <property type="entry name" value="Kinase-like_dom_sf"/>
</dbReference>
<evidence type="ECO:0000256" key="1">
    <source>
        <dbReference type="SAM" id="MobiDB-lite"/>
    </source>
</evidence>
<keyword evidence="4" id="KW-1185">Reference proteome</keyword>
<evidence type="ECO:0000313" key="3">
    <source>
        <dbReference type="EMBL" id="KAK3056679.1"/>
    </source>
</evidence>
<dbReference type="PANTHER" id="PTHR38119:SF1">
    <property type="entry name" value="BTB DOMAIN-CONTAINING PROTEIN"/>
    <property type="match status" value="1"/>
</dbReference>
<dbReference type="EMBL" id="JAWDJX010000005">
    <property type="protein sequence ID" value="KAK3056679.1"/>
    <property type="molecule type" value="Genomic_DNA"/>
</dbReference>
<dbReference type="SUPFAM" id="SSF56112">
    <property type="entry name" value="Protein kinase-like (PK-like)"/>
    <property type="match status" value="1"/>
</dbReference>
<dbReference type="InterPro" id="IPR001245">
    <property type="entry name" value="Ser-Thr/Tyr_kinase_cat_dom"/>
</dbReference>
<feature type="compositionally biased region" description="Low complexity" evidence="1">
    <location>
        <begin position="130"/>
        <end position="149"/>
    </location>
</feature>
<proteinExistence type="predicted"/>
<dbReference type="AlphaFoldDB" id="A0AAJ0LVH0"/>
<feature type="region of interest" description="Disordered" evidence="1">
    <location>
        <begin position="412"/>
        <end position="435"/>
    </location>
</feature>
<feature type="region of interest" description="Disordered" evidence="1">
    <location>
        <begin position="1"/>
        <end position="71"/>
    </location>
</feature>
<feature type="region of interest" description="Disordered" evidence="1">
    <location>
        <begin position="185"/>
        <end position="204"/>
    </location>
</feature>
<feature type="region of interest" description="Disordered" evidence="1">
    <location>
        <begin position="118"/>
        <end position="152"/>
    </location>
</feature>
<comment type="caution">
    <text evidence="3">The sequence shown here is derived from an EMBL/GenBank/DDBJ whole genome shotgun (WGS) entry which is preliminary data.</text>
</comment>
<dbReference type="PANTHER" id="PTHR38119">
    <property type="entry name" value="BTB DOMAIN-CONTAINING PROTEIN-RELATED"/>
    <property type="match status" value="1"/>
</dbReference>
<gene>
    <name evidence="3" type="ORF">LTR09_002472</name>
</gene>
<evidence type="ECO:0000259" key="2">
    <source>
        <dbReference type="PROSITE" id="PS50011"/>
    </source>
</evidence>
<dbReference type="Gene3D" id="1.10.510.10">
    <property type="entry name" value="Transferase(Phosphotransferase) domain 1"/>
    <property type="match status" value="1"/>
</dbReference>
<accession>A0AAJ0LVH0</accession>
<sequence>MVSQYQRPPPSHHPAYSDYHLPSLTPSAPPATTVPRASSVISGRSHTRRHRHARSHHGGSSTHLPQNDFPMFSQSGDVEIVIATQDGRRENRYVLHRQTLCQLSGFFDASTRVEWSNGGGGGGLGRINEDASVGAGSSSRASSQDGRGSFQQQSGRRWRYVLDWLNASDEDPPMLVQREHAAESLFGGGDSRAPPSQPRPPAASEGFFRNMRALVSTDDTRSQAGGSLLEPGEEVLKDYDNLFRTMYQRRPILDGVNIATAYTECKALLHLADMYDALEVVGDRVDHHLLCFGAKLFKQIARYPPSYLKLGYLARSQKIFSEALIHVVGQWPAAAPQLRNQVDATVMDLIEDKAEELTDLQARVESKLWRLTLTTSRGDRVTPSNDFLGWLAMSLFRQWFAENTTPGHISILKPAATSRPSSNGTQPVRQGSRSSNHIASQQLVPVPAPPPAAPTSVGRMFLLLGSSSSSAYLGHDETKRFLKLSPDLYTRDNLRRFERRVDELKHLASDVVKPLMRNFLELDLGSFGPGGLGYLTCTRVEITTTIVRLNRELRSCPSETTYELMNIVTAPLLLARDLTTCASTNESYLETIAGGSTALIKLRANGTHIEKVPYPRSRDYRLSVRDLRREYAVYNRLPPHPRLLRLNPDSSPERLVLPYLSKGCLHAKLRTRSLPFVQRLQFAADAAEGLHVLHSMNVIHGDINSWNFLLDDDSRLCIIDFAGSTIDGQAGSAFEGARYCLPRSMDDPSTIRTDLFALGSLIYEIATDEQPHQGYDDEEVEDQFRRDQFPCTRDLPLGLVILGCWQGT</sequence>
<feature type="compositionally biased region" description="Low complexity" evidence="1">
    <location>
        <begin position="22"/>
        <end position="44"/>
    </location>
</feature>
<protein>
    <recommendedName>
        <fullName evidence="2">Protein kinase domain-containing protein</fullName>
    </recommendedName>
</protein>
<dbReference type="Proteomes" id="UP001271007">
    <property type="component" value="Unassembled WGS sequence"/>
</dbReference>
<name>A0AAJ0LVH0_9PEZI</name>
<feature type="domain" description="Protein kinase" evidence="2">
    <location>
        <begin position="586"/>
        <end position="808"/>
    </location>
</feature>